<geneLocation type="plasmid" evidence="2 3">
    <name>pNGK</name>
</geneLocation>
<evidence type="ECO:0000313" key="3">
    <source>
        <dbReference type="Proteomes" id="UP000002564"/>
    </source>
</evidence>
<evidence type="ECO:0000256" key="1">
    <source>
        <dbReference type="SAM" id="MobiDB-lite"/>
    </source>
</evidence>
<gene>
    <name evidence="2" type="ordered locus">NGK_p0012</name>
</gene>
<dbReference type="EMBL" id="CP001051">
    <property type="protein sequence ID" value="ACF31377.1"/>
    <property type="molecule type" value="Genomic_DNA"/>
</dbReference>
<feature type="compositionally biased region" description="Basic and acidic residues" evidence="1">
    <location>
        <begin position="1"/>
        <end position="11"/>
    </location>
</feature>
<proteinExistence type="predicted"/>
<name>B4RRG7_NEIG2</name>
<feature type="compositionally biased region" description="Basic and acidic residues" evidence="1">
    <location>
        <begin position="19"/>
        <end position="47"/>
    </location>
</feature>
<accession>B4RRG7</accession>
<evidence type="ECO:0000313" key="2">
    <source>
        <dbReference type="EMBL" id="ACF31377.1"/>
    </source>
</evidence>
<dbReference type="AlphaFoldDB" id="B4RRG7"/>
<sequence>MAHHAEPDARIQRPRRPRQTAEHDPSQRPAEKHAGSRTEHHRASQTA</sequence>
<dbReference type="Proteomes" id="UP000002564">
    <property type="component" value="Plasmid pNGK"/>
</dbReference>
<protein>
    <submittedName>
        <fullName evidence="2">Uncharacterized protein</fullName>
    </submittedName>
</protein>
<organism evidence="2 3">
    <name type="scientific">Neisseria gonorrhoeae (strain NCCP11945)</name>
    <dbReference type="NCBI Taxonomy" id="521006"/>
    <lineage>
        <taxon>Bacteria</taxon>
        <taxon>Pseudomonadati</taxon>
        <taxon>Pseudomonadota</taxon>
        <taxon>Betaproteobacteria</taxon>
        <taxon>Neisseriales</taxon>
        <taxon>Neisseriaceae</taxon>
        <taxon>Neisseria</taxon>
    </lineage>
</organism>
<reference evidence="2 3" key="1">
    <citation type="journal article" date="2008" name="J. Bacteriol.">
        <title>Complete genome sequence of Neisseria gonorrhoeae NCCP11945.</title>
        <authorList>
            <person name="Chung G.T."/>
            <person name="Yoo J.S."/>
            <person name="Oh H.B."/>
            <person name="Lee Y.S."/>
            <person name="Cha S.H."/>
            <person name="Kim S.J."/>
            <person name="Yoo C.K."/>
        </authorList>
    </citation>
    <scope>NUCLEOTIDE SEQUENCE [LARGE SCALE GENOMIC DNA]</scope>
    <source>
        <strain evidence="3">NCCP11945</strain>
        <plasmid evidence="2 3">pNGK</plasmid>
    </source>
</reference>
<dbReference type="HOGENOM" id="CLU_3170620_0_0_4"/>
<keyword evidence="2" id="KW-0614">Plasmid</keyword>
<feature type="region of interest" description="Disordered" evidence="1">
    <location>
        <begin position="1"/>
        <end position="47"/>
    </location>
</feature>
<dbReference type="KEGG" id="ngk:NGK_p0012"/>